<name>A0ACC0IIL9_9ERIC</name>
<dbReference type="Proteomes" id="UP001060215">
    <property type="component" value="Chromosome 3"/>
</dbReference>
<accession>A0ACC0IIL9</accession>
<dbReference type="EMBL" id="CM045760">
    <property type="protein sequence ID" value="KAI8025237.1"/>
    <property type="molecule type" value="Genomic_DNA"/>
</dbReference>
<reference evidence="1 2" key="1">
    <citation type="journal article" date="2022" name="Plant J.">
        <title>Chromosome-level genome of Camellia lanceoleosa provides a valuable resource for understanding genome evolution and self-incompatibility.</title>
        <authorList>
            <person name="Gong W."/>
            <person name="Xiao S."/>
            <person name="Wang L."/>
            <person name="Liao Z."/>
            <person name="Chang Y."/>
            <person name="Mo W."/>
            <person name="Hu G."/>
            <person name="Li W."/>
            <person name="Zhao G."/>
            <person name="Zhu H."/>
            <person name="Hu X."/>
            <person name="Ji K."/>
            <person name="Xiang X."/>
            <person name="Song Q."/>
            <person name="Yuan D."/>
            <person name="Jin S."/>
            <person name="Zhang L."/>
        </authorList>
    </citation>
    <scope>NUCLEOTIDE SEQUENCE [LARGE SCALE GENOMIC DNA]</scope>
    <source>
        <strain evidence="1">SQ_2022a</strain>
    </source>
</reference>
<protein>
    <submittedName>
        <fullName evidence="1">Uncharacterized protein</fullName>
    </submittedName>
</protein>
<gene>
    <name evidence="1" type="ORF">LOK49_LG02G02625</name>
</gene>
<organism evidence="1 2">
    <name type="scientific">Camellia lanceoleosa</name>
    <dbReference type="NCBI Taxonomy" id="1840588"/>
    <lineage>
        <taxon>Eukaryota</taxon>
        <taxon>Viridiplantae</taxon>
        <taxon>Streptophyta</taxon>
        <taxon>Embryophyta</taxon>
        <taxon>Tracheophyta</taxon>
        <taxon>Spermatophyta</taxon>
        <taxon>Magnoliopsida</taxon>
        <taxon>eudicotyledons</taxon>
        <taxon>Gunneridae</taxon>
        <taxon>Pentapetalae</taxon>
        <taxon>asterids</taxon>
        <taxon>Ericales</taxon>
        <taxon>Theaceae</taxon>
        <taxon>Camellia</taxon>
    </lineage>
</organism>
<keyword evidence="2" id="KW-1185">Reference proteome</keyword>
<evidence type="ECO:0000313" key="2">
    <source>
        <dbReference type="Proteomes" id="UP001060215"/>
    </source>
</evidence>
<sequence>MIKSRRLTYDGRGNAVAKSEEEISSTVNVLEGYDRALYVEKWAPFVKELAVIVARGRVNSIICYPVVETIHRENICHTVKAPAYVPWKIRELATDVAYKTTAFSVSEVEALFELYKSISSSVIDDGLINNIELDELESISNLAAILVWEHYMCLLQN</sequence>
<comment type="caution">
    <text evidence="1">The sequence shown here is derived from an EMBL/GenBank/DDBJ whole genome shotgun (WGS) entry which is preliminary data.</text>
</comment>
<evidence type="ECO:0000313" key="1">
    <source>
        <dbReference type="EMBL" id="KAI8025237.1"/>
    </source>
</evidence>
<proteinExistence type="predicted"/>